<dbReference type="PROSITE" id="PS51468">
    <property type="entry name" value="VIT"/>
    <property type="match status" value="1"/>
</dbReference>
<feature type="chain" id="PRO_5016158404" evidence="3">
    <location>
        <begin position="20"/>
        <end position="1092"/>
    </location>
</feature>
<evidence type="ECO:0000259" key="4">
    <source>
        <dbReference type="PROSITE" id="PS51468"/>
    </source>
</evidence>
<dbReference type="Pfam" id="PF09906">
    <property type="entry name" value="DUF2135"/>
    <property type="match status" value="1"/>
</dbReference>
<dbReference type="PROSITE" id="PS50005">
    <property type="entry name" value="TPR"/>
    <property type="match status" value="1"/>
</dbReference>
<feature type="domain" description="VIT" evidence="4">
    <location>
        <begin position="25"/>
        <end position="153"/>
    </location>
</feature>
<evidence type="ECO:0000313" key="5">
    <source>
        <dbReference type="EMBL" id="PXV68138.1"/>
    </source>
</evidence>
<gene>
    <name evidence="5" type="ORF">CLV62_102170</name>
</gene>
<name>A0A2V3PVM3_9BACT</name>
<sequence length="1092" mass="123352">MKKYLTLILLCLLSITVWAQEQRSPNIQINGLSKDESPVRISDVKIDVKVVGSLAVTTVDMTFYNPNNRILEGELQFPLADGQSISRFALDINGNLREGVVVEKAKGQEVFESTIRRKVDPGLLEKTVGNNFRTRVYPLPAKGTRRIVIAYEQELTKGNDDYLFFLPVEYRDVLDNFSLNIAVHADGQKPTVEKTPWGSFSFDKSGEAYLASYSAKQYPSKGQLVFSIPIKSNKQIYIEKGLISSQPVFYAQVFPSLTVEAKQSPKNIALFWDASSSMNGRNLPLEIELLDNYFKENGNLTVELYTFNCILGKSQTFPIKNGNWDNLKDVLKNIPYDGATQLGLLDFSKLNVDEILLFTDGLSNFGKSQPIMGKSPVSVITSSLSANHSLLKYINISSGGTYINLMSQTPQDAAKMMKNESFRLISADYDKSEISDLTTSGTVVNPKAGFTMAGKLKKQKASITLSFGIGSRVLYTETLVIDQNNIADYGNIVERVWAEKKIAELDLLFDKNKDEIESLGRKYNIVTRNTSLIVLDDVQDYVTHRITPPAELLDEYNRIVSEQEIWNTKQKQDRIQAVISMLEARKAWWNRDFRKEMEEAKKRAEEEEVLRRERAQNQRAEPTSGRSMIARQTNSYNGRGVSGIIKDETGEPLIGVSVNIKGTNTGTVSDLDGKYSINAKVNEVLRFSFVGMNSIEVSVRGSELDVVLADDQATLNDVVVVGYGAQRRSDLTGSVSQFTAPETVADELQGRVAGIQVSESESQDIRRRSPKSVSSNNSPSESLNYKLTAGITLNKWSPDAAYLNELKTKSDKELYASYLSIRDEYKSTPSFFLEVSTLFEERGLKDEALIILSNLAELEVENYRLTRVLAHRLKQMGYNDYAIDQFKLLLTLRPEEPQTYRDLGLAYAQNKEYQQAVNTLYKMLERRWDTRFPQVEMFAVEEINNVIDKAKREKIELDLSSVDNRLIYNMPVNIRVVLNWDTDNSDMDLWVTDPNGEKCFYSHKQTRIGGLMSYDFTGGYGPEEFLIKEAIRGKYKIQANYYGSSEQTLVGPTTIYLDIYTYYSSGKEKKETITLRLSSNKETIDIGEVNFE</sequence>
<dbReference type="InterPro" id="IPR019734">
    <property type="entry name" value="TPR_rpt"/>
</dbReference>
<keyword evidence="6" id="KW-1185">Reference proteome</keyword>
<keyword evidence="1" id="KW-0802">TPR repeat</keyword>
<dbReference type="Gene3D" id="2.60.40.1120">
    <property type="entry name" value="Carboxypeptidase-like, regulatory domain"/>
    <property type="match status" value="1"/>
</dbReference>
<accession>A0A2V3PVM3</accession>
<dbReference type="PANTHER" id="PTHR45737:SF6">
    <property type="entry name" value="VON WILLEBRAND FACTOR A DOMAIN-CONTAINING PROTEIN 5A"/>
    <property type="match status" value="1"/>
</dbReference>
<dbReference type="InterPro" id="IPR036465">
    <property type="entry name" value="vWFA_dom_sf"/>
</dbReference>
<evidence type="ECO:0000256" key="3">
    <source>
        <dbReference type="SAM" id="SignalP"/>
    </source>
</evidence>
<dbReference type="InterPro" id="IPR008969">
    <property type="entry name" value="CarboxyPept-like_regulatory"/>
</dbReference>
<dbReference type="InterPro" id="IPR013694">
    <property type="entry name" value="VIT"/>
</dbReference>
<protein>
    <submittedName>
        <fullName evidence="5">Uncharacterized protein DUF2135</fullName>
    </submittedName>
</protein>
<feature type="compositionally biased region" description="Polar residues" evidence="2">
    <location>
        <begin position="617"/>
        <end position="627"/>
    </location>
</feature>
<dbReference type="SMART" id="SM00609">
    <property type="entry name" value="VIT"/>
    <property type="match status" value="1"/>
</dbReference>
<dbReference type="SUPFAM" id="SSF49464">
    <property type="entry name" value="Carboxypeptidase regulatory domain-like"/>
    <property type="match status" value="1"/>
</dbReference>
<feature type="compositionally biased region" description="Basic and acidic residues" evidence="2">
    <location>
        <begin position="602"/>
        <end position="616"/>
    </location>
</feature>
<organism evidence="5 6">
    <name type="scientific">Dysgonomonas alginatilytica</name>
    <dbReference type="NCBI Taxonomy" id="1605892"/>
    <lineage>
        <taxon>Bacteria</taxon>
        <taxon>Pseudomonadati</taxon>
        <taxon>Bacteroidota</taxon>
        <taxon>Bacteroidia</taxon>
        <taxon>Bacteroidales</taxon>
        <taxon>Dysgonomonadaceae</taxon>
        <taxon>Dysgonomonas</taxon>
    </lineage>
</organism>
<reference evidence="5 6" key="1">
    <citation type="submission" date="2018-03" db="EMBL/GenBank/DDBJ databases">
        <title>Genomic Encyclopedia of Archaeal and Bacterial Type Strains, Phase II (KMG-II): from individual species to whole genera.</title>
        <authorList>
            <person name="Goeker M."/>
        </authorList>
    </citation>
    <scope>NUCLEOTIDE SEQUENCE [LARGE SCALE GENOMIC DNA]</scope>
    <source>
        <strain evidence="5 6">DSM 100214</strain>
    </source>
</reference>
<dbReference type="Proteomes" id="UP000247973">
    <property type="component" value="Unassembled WGS sequence"/>
</dbReference>
<dbReference type="Gene3D" id="2.60.120.380">
    <property type="match status" value="1"/>
</dbReference>
<dbReference type="PANTHER" id="PTHR45737">
    <property type="entry name" value="VON WILLEBRAND FACTOR A DOMAIN-CONTAINING PROTEIN 5A"/>
    <property type="match status" value="1"/>
</dbReference>
<dbReference type="RefSeq" id="WP_110309423.1">
    <property type="nucleotide sequence ID" value="NZ_QICL01000002.1"/>
</dbReference>
<proteinExistence type="predicted"/>
<dbReference type="InterPro" id="IPR011990">
    <property type="entry name" value="TPR-like_helical_dom_sf"/>
</dbReference>
<feature type="signal peptide" evidence="3">
    <location>
        <begin position="1"/>
        <end position="19"/>
    </location>
</feature>
<dbReference type="SUPFAM" id="SSF53300">
    <property type="entry name" value="vWA-like"/>
    <property type="match status" value="1"/>
</dbReference>
<dbReference type="AlphaFoldDB" id="A0A2V3PVM3"/>
<feature type="region of interest" description="Disordered" evidence="2">
    <location>
        <begin position="602"/>
        <end position="627"/>
    </location>
</feature>
<dbReference type="Pfam" id="PF13715">
    <property type="entry name" value="CarbopepD_reg_2"/>
    <property type="match status" value="1"/>
</dbReference>
<evidence type="ECO:0000256" key="2">
    <source>
        <dbReference type="SAM" id="MobiDB-lite"/>
    </source>
</evidence>
<dbReference type="EMBL" id="QICL01000002">
    <property type="protein sequence ID" value="PXV68138.1"/>
    <property type="molecule type" value="Genomic_DNA"/>
</dbReference>
<dbReference type="OrthoDB" id="266279at2"/>
<evidence type="ECO:0000313" key="6">
    <source>
        <dbReference type="Proteomes" id="UP000247973"/>
    </source>
</evidence>
<comment type="caution">
    <text evidence="5">The sequence shown here is derived from an EMBL/GenBank/DDBJ whole genome shotgun (WGS) entry which is preliminary data.</text>
</comment>
<dbReference type="Gene3D" id="1.25.40.10">
    <property type="entry name" value="Tetratricopeptide repeat domain"/>
    <property type="match status" value="1"/>
</dbReference>
<dbReference type="SUPFAM" id="SSF48452">
    <property type="entry name" value="TPR-like"/>
    <property type="match status" value="1"/>
</dbReference>
<feature type="compositionally biased region" description="Low complexity" evidence="2">
    <location>
        <begin position="771"/>
        <end position="781"/>
    </location>
</feature>
<dbReference type="InterPro" id="IPR019220">
    <property type="entry name" value="DUF2135"/>
</dbReference>
<evidence type="ECO:0000256" key="1">
    <source>
        <dbReference type="PROSITE-ProRule" id="PRU00339"/>
    </source>
</evidence>
<dbReference type="Pfam" id="PF08487">
    <property type="entry name" value="VIT"/>
    <property type="match status" value="1"/>
</dbReference>
<keyword evidence="3" id="KW-0732">Signal</keyword>
<feature type="repeat" description="TPR" evidence="1">
    <location>
        <begin position="897"/>
        <end position="930"/>
    </location>
</feature>
<feature type="region of interest" description="Disordered" evidence="2">
    <location>
        <begin position="757"/>
        <end position="781"/>
    </location>
</feature>